<dbReference type="Proteomes" id="UP000008963">
    <property type="component" value="Chromosome"/>
</dbReference>
<dbReference type="PATRIC" id="fig|862908.3.peg.1544"/>
<sequence length="49" mass="5743">MIFLKEYFKFLKKRKKLWLVPILTLFILLATVIVLAGNPAVTPFIYALF</sequence>
<dbReference type="HOGENOM" id="CLU_205202_0_0_7"/>
<proteinExistence type="predicted"/>
<organism evidence="1 2">
    <name type="scientific">Halobacteriovorax marinus (strain ATCC BAA-682 / DSM 15412 / SJ)</name>
    <name type="common">Bacteriovorax marinus</name>
    <dbReference type="NCBI Taxonomy" id="862908"/>
    <lineage>
        <taxon>Bacteria</taxon>
        <taxon>Pseudomonadati</taxon>
        <taxon>Bdellovibrionota</taxon>
        <taxon>Bacteriovoracia</taxon>
        <taxon>Bacteriovoracales</taxon>
        <taxon>Halobacteriovoraceae</taxon>
        <taxon>Halobacteriovorax</taxon>
    </lineage>
</organism>
<name>E1X0X7_HALMS</name>
<evidence type="ECO:0000313" key="1">
    <source>
        <dbReference type="EMBL" id="CBW26466.1"/>
    </source>
</evidence>
<dbReference type="EMBL" id="FQ312005">
    <property type="protein sequence ID" value="CBW26466.1"/>
    <property type="molecule type" value="Genomic_DNA"/>
</dbReference>
<protein>
    <submittedName>
        <fullName evidence="1">Uncharacterized protein</fullName>
    </submittedName>
</protein>
<dbReference type="Pfam" id="PF19451">
    <property type="entry name" value="DUF5989"/>
    <property type="match status" value="1"/>
</dbReference>
<dbReference type="STRING" id="862908.BMS_1621"/>
<dbReference type="InterPro" id="IPR046031">
    <property type="entry name" value="DUF5989"/>
</dbReference>
<dbReference type="AlphaFoldDB" id="E1X0X7"/>
<evidence type="ECO:0000313" key="2">
    <source>
        <dbReference type="Proteomes" id="UP000008963"/>
    </source>
</evidence>
<reference evidence="2" key="1">
    <citation type="journal article" date="2013" name="ISME J.">
        <title>A small predatory core genome in the divergent marine Bacteriovorax marinus SJ and the terrestrial Bdellovibrio bacteriovorus.</title>
        <authorList>
            <person name="Crossman L.C."/>
            <person name="Chen H."/>
            <person name="Cerdeno-Tarraga A.M."/>
            <person name="Brooks K."/>
            <person name="Quail M.A."/>
            <person name="Pineiro S.A."/>
            <person name="Hobley L."/>
            <person name="Sockett R.E."/>
            <person name="Bentley S.D."/>
            <person name="Parkhill J."/>
            <person name="Williams H.N."/>
            <person name="Stine O.C."/>
        </authorList>
    </citation>
    <scope>NUCLEOTIDE SEQUENCE [LARGE SCALE GENOMIC DNA]</scope>
    <source>
        <strain evidence="2">ATCC BAA-682 / DSM 15412 / SJ</strain>
    </source>
</reference>
<accession>E1X0X7</accession>
<dbReference type="KEGG" id="bmx:BMS_1621"/>
<keyword evidence="2" id="KW-1185">Reference proteome</keyword>
<gene>
    <name evidence="1" type="ordered locus">BMS_1621</name>
</gene>
<dbReference type="RefSeq" id="WP_014244248.1">
    <property type="nucleotide sequence ID" value="NC_016620.1"/>
</dbReference>